<evidence type="ECO:0000256" key="1">
    <source>
        <dbReference type="SAM" id="MobiDB-lite"/>
    </source>
</evidence>
<evidence type="ECO:0000313" key="2">
    <source>
        <dbReference type="EMBL" id="AZV44029.1"/>
    </source>
</evidence>
<name>A0A3T0KUC3_9BACI</name>
<feature type="region of interest" description="Disordered" evidence="1">
    <location>
        <begin position="65"/>
        <end position="86"/>
    </location>
</feature>
<dbReference type="AlphaFoldDB" id="A0A3T0KUC3"/>
<dbReference type="EMBL" id="CP026095">
    <property type="protein sequence ID" value="AZV44029.1"/>
    <property type="molecule type" value="Genomic_DNA"/>
</dbReference>
<gene>
    <name evidence="2" type="ORF">BAOM_3420</name>
</gene>
<dbReference type="OrthoDB" id="2942983at2"/>
<dbReference type="KEGG" id="pasa:BAOM_3420"/>
<evidence type="ECO:0000313" key="3">
    <source>
        <dbReference type="Proteomes" id="UP000283095"/>
    </source>
</evidence>
<accession>A0A3T0KUC3</accession>
<proteinExistence type="predicted"/>
<dbReference type="Gene3D" id="3.30.1490.480">
    <property type="entry name" value="Endolytic murein transglycosylase"/>
    <property type="match status" value="1"/>
</dbReference>
<organism evidence="2 3">
    <name type="scientific">Peribacillus asahii</name>
    <dbReference type="NCBI Taxonomy" id="228899"/>
    <lineage>
        <taxon>Bacteria</taxon>
        <taxon>Bacillati</taxon>
        <taxon>Bacillota</taxon>
        <taxon>Bacilli</taxon>
        <taxon>Bacillales</taxon>
        <taxon>Bacillaceae</taxon>
        <taxon>Peribacillus</taxon>
    </lineage>
</organism>
<dbReference type="Proteomes" id="UP000283095">
    <property type="component" value="Chromosome"/>
</dbReference>
<feature type="compositionally biased region" description="Basic and acidic residues" evidence="1">
    <location>
        <begin position="70"/>
        <end position="86"/>
    </location>
</feature>
<reference evidence="2 3" key="1">
    <citation type="submission" date="2018-01" db="EMBL/GenBank/DDBJ databases">
        <title>Bacillus asahii Genome sequencing and assembly.</title>
        <authorList>
            <person name="Jiang H."/>
            <person name="Feng Y."/>
            <person name="Zhao F."/>
            <person name="Lin X."/>
        </authorList>
    </citation>
    <scope>NUCLEOTIDE SEQUENCE [LARGE SCALE GENOMIC DNA]</scope>
    <source>
        <strain evidence="2 3">OM18</strain>
    </source>
</reference>
<protein>
    <submittedName>
        <fullName evidence="2">Uncharacterized protein</fullName>
    </submittedName>
</protein>
<dbReference type="RefSeq" id="WP_127761091.1">
    <property type="nucleotide sequence ID" value="NZ_CP026095.1"/>
</dbReference>
<sequence length="160" mass="17869">MTSKSMRSFAGGLLVAAGLCGAVYFFGPTEATSTQTTEQLSKDEMKDLLSSEGYVIHTEKEWEEQLAEAKSSKDKAETEAKTETKTETQEKIVYRTVLRVSKGMTSIDVGKNLQRARVIKSGQDFFNEVEQRGVENHLRPGTYVVQSDMTTEEIISIIFK</sequence>